<protein>
    <recommendedName>
        <fullName evidence="15">Sensory/regulatory protein RpfC</fullName>
        <ecNumber evidence="3">2.7.13.3</ecNumber>
    </recommendedName>
</protein>
<feature type="transmembrane region" description="Helical" evidence="19">
    <location>
        <begin position="18"/>
        <end position="42"/>
    </location>
</feature>
<evidence type="ECO:0000256" key="14">
    <source>
        <dbReference type="ARBA" id="ARBA00064003"/>
    </source>
</evidence>
<evidence type="ECO:0000256" key="16">
    <source>
        <dbReference type="PROSITE-ProRule" id="PRU00110"/>
    </source>
</evidence>
<dbReference type="InterPro" id="IPR000014">
    <property type="entry name" value="PAS"/>
</dbReference>
<dbReference type="Proteomes" id="UP000006860">
    <property type="component" value="Chromosome"/>
</dbReference>
<dbReference type="Gene3D" id="3.30.565.10">
    <property type="entry name" value="Histidine kinase-like ATPase, C-terminal domain"/>
    <property type="match status" value="1"/>
</dbReference>
<feature type="transmembrane region" description="Helical" evidence="19">
    <location>
        <begin position="54"/>
        <end position="80"/>
    </location>
</feature>
<evidence type="ECO:0000256" key="8">
    <source>
        <dbReference type="ARBA" id="ARBA00022741"/>
    </source>
</evidence>
<evidence type="ECO:0000256" key="1">
    <source>
        <dbReference type="ARBA" id="ARBA00000085"/>
    </source>
</evidence>
<dbReference type="InterPro" id="IPR036097">
    <property type="entry name" value="HisK_dim/P_sf"/>
</dbReference>
<dbReference type="eggNOG" id="COG5002">
    <property type="taxonomic scope" value="Bacteria"/>
</dbReference>
<feature type="coiled-coil region" evidence="18">
    <location>
        <begin position="252"/>
        <end position="282"/>
    </location>
</feature>
<dbReference type="OrthoDB" id="9762493at2"/>
<evidence type="ECO:0000256" key="4">
    <source>
        <dbReference type="ARBA" id="ARBA00022475"/>
    </source>
</evidence>
<dbReference type="Pfam" id="PF02518">
    <property type="entry name" value="HATPase_c"/>
    <property type="match status" value="1"/>
</dbReference>
<keyword evidence="13 19" id="KW-0472">Membrane</keyword>
<dbReference type="SMART" id="SM00387">
    <property type="entry name" value="HATPase_c"/>
    <property type="match status" value="1"/>
</dbReference>
<evidence type="ECO:0000256" key="2">
    <source>
        <dbReference type="ARBA" id="ARBA00004651"/>
    </source>
</evidence>
<evidence type="ECO:0000256" key="5">
    <source>
        <dbReference type="ARBA" id="ARBA00022553"/>
    </source>
</evidence>
<dbReference type="NCBIfam" id="TIGR00229">
    <property type="entry name" value="sensory_box"/>
    <property type="match status" value="1"/>
</dbReference>
<dbReference type="Gene3D" id="3.30.450.20">
    <property type="entry name" value="PAS domain"/>
    <property type="match status" value="1"/>
</dbReference>
<evidence type="ECO:0000256" key="13">
    <source>
        <dbReference type="ARBA" id="ARBA00023136"/>
    </source>
</evidence>
<evidence type="ECO:0000259" key="20">
    <source>
        <dbReference type="PROSITE" id="PS50109"/>
    </source>
</evidence>
<dbReference type="InterPro" id="IPR011006">
    <property type="entry name" value="CheY-like_superfamily"/>
</dbReference>
<dbReference type="InterPro" id="IPR008207">
    <property type="entry name" value="Sig_transdc_His_kin_Hpt_dom"/>
</dbReference>
<dbReference type="PROSITE" id="PS50110">
    <property type="entry name" value="RESPONSE_REGULATORY"/>
    <property type="match status" value="2"/>
</dbReference>
<feature type="modified residue" description="Phosphohistidine" evidence="16">
    <location>
        <position position="872"/>
    </location>
</feature>
<dbReference type="CDD" id="cd00088">
    <property type="entry name" value="HPT"/>
    <property type="match status" value="1"/>
</dbReference>
<dbReference type="InterPro" id="IPR013656">
    <property type="entry name" value="PAS_4"/>
</dbReference>
<keyword evidence="11 19" id="KW-1133">Transmembrane helix</keyword>
<dbReference type="PANTHER" id="PTHR45339:SF1">
    <property type="entry name" value="HYBRID SIGNAL TRANSDUCTION HISTIDINE KINASE J"/>
    <property type="match status" value="1"/>
</dbReference>
<evidence type="ECO:0000256" key="10">
    <source>
        <dbReference type="ARBA" id="ARBA00022840"/>
    </source>
</evidence>
<evidence type="ECO:0000256" key="15">
    <source>
        <dbReference type="ARBA" id="ARBA00068150"/>
    </source>
</evidence>
<accession>F0SQH0</accession>
<dbReference type="InterPro" id="IPR036641">
    <property type="entry name" value="HPT_dom_sf"/>
</dbReference>
<dbReference type="InterPro" id="IPR003594">
    <property type="entry name" value="HATPase_dom"/>
</dbReference>
<feature type="modified residue" description="4-aspartylphosphate" evidence="17">
    <location>
        <position position="718"/>
    </location>
</feature>
<dbReference type="PROSITE" id="PS50109">
    <property type="entry name" value="HIS_KIN"/>
    <property type="match status" value="1"/>
</dbReference>
<dbReference type="CDD" id="cd00130">
    <property type="entry name" value="PAS"/>
    <property type="match status" value="1"/>
</dbReference>
<dbReference type="Gene3D" id="1.20.120.160">
    <property type="entry name" value="HPT domain"/>
    <property type="match status" value="1"/>
</dbReference>
<proteinExistence type="predicted"/>
<evidence type="ECO:0000313" key="25">
    <source>
        <dbReference type="Proteomes" id="UP000006860"/>
    </source>
</evidence>
<reference evidence="25" key="1">
    <citation type="submission" date="2011-02" db="EMBL/GenBank/DDBJ databases">
        <title>The complete genome of Planctomyces brasiliensis DSM 5305.</title>
        <authorList>
            <person name="Lucas S."/>
            <person name="Copeland A."/>
            <person name="Lapidus A."/>
            <person name="Bruce D."/>
            <person name="Goodwin L."/>
            <person name="Pitluck S."/>
            <person name="Kyrpides N."/>
            <person name="Mavromatis K."/>
            <person name="Pagani I."/>
            <person name="Ivanova N."/>
            <person name="Ovchinnikova G."/>
            <person name="Lu M."/>
            <person name="Detter J.C."/>
            <person name="Han C."/>
            <person name="Land M."/>
            <person name="Hauser L."/>
            <person name="Markowitz V."/>
            <person name="Cheng J.-F."/>
            <person name="Hugenholtz P."/>
            <person name="Woyke T."/>
            <person name="Wu D."/>
            <person name="Tindall B."/>
            <person name="Pomrenke H.G."/>
            <person name="Brambilla E."/>
            <person name="Klenk H.-P."/>
            <person name="Eisen J.A."/>
        </authorList>
    </citation>
    <scope>NUCLEOTIDE SEQUENCE [LARGE SCALE GENOMIC DNA]</scope>
    <source>
        <strain evidence="25">ATCC 49424 / DSM 5305 / JCM 21570 / NBRC 103401 / IFAM 1448</strain>
    </source>
</reference>
<keyword evidence="18" id="KW-0175">Coiled coil</keyword>
<dbReference type="PROSITE" id="PS50113">
    <property type="entry name" value="PAC"/>
    <property type="match status" value="1"/>
</dbReference>
<keyword evidence="4" id="KW-1003">Cell membrane</keyword>
<keyword evidence="5 17" id="KW-0597">Phosphoprotein</keyword>
<feature type="modified residue" description="4-aspartylphosphate" evidence="17">
    <location>
        <position position="577"/>
    </location>
</feature>
<keyword evidence="10" id="KW-0067">ATP-binding</keyword>
<dbReference type="RefSeq" id="WP_013626689.1">
    <property type="nucleotide sequence ID" value="NC_015174.1"/>
</dbReference>
<evidence type="ECO:0000256" key="19">
    <source>
        <dbReference type="SAM" id="Phobius"/>
    </source>
</evidence>
<dbReference type="EC" id="2.7.13.3" evidence="3"/>
<dbReference type="SUPFAM" id="SSF55785">
    <property type="entry name" value="PYP-like sensor domain (PAS domain)"/>
    <property type="match status" value="1"/>
</dbReference>
<dbReference type="Pfam" id="PF00072">
    <property type="entry name" value="Response_reg"/>
    <property type="match status" value="2"/>
</dbReference>
<dbReference type="SUPFAM" id="SSF55874">
    <property type="entry name" value="ATPase domain of HSP90 chaperone/DNA topoisomerase II/histidine kinase"/>
    <property type="match status" value="1"/>
</dbReference>
<evidence type="ECO:0000259" key="22">
    <source>
        <dbReference type="PROSITE" id="PS50113"/>
    </source>
</evidence>
<dbReference type="Gene3D" id="1.10.287.130">
    <property type="match status" value="1"/>
</dbReference>
<dbReference type="GO" id="GO:0005886">
    <property type="term" value="C:plasma membrane"/>
    <property type="evidence" value="ECO:0007669"/>
    <property type="project" value="UniProtKB-SubCell"/>
</dbReference>
<dbReference type="PRINTS" id="PR00344">
    <property type="entry name" value="BCTRLSENSOR"/>
</dbReference>
<keyword evidence="9 24" id="KW-0418">Kinase</keyword>
<dbReference type="Pfam" id="PF00512">
    <property type="entry name" value="HisKA"/>
    <property type="match status" value="1"/>
</dbReference>
<feature type="domain" description="Response regulatory" evidence="21">
    <location>
        <begin position="669"/>
        <end position="793"/>
    </location>
</feature>
<dbReference type="InterPro" id="IPR000700">
    <property type="entry name" value="PAS-assoc_C"/>
</dbReference>
<dbReference type="eggNOG" id="COG0784">
    <property type="taxonomic scope" value="Bacteria"/>
</dbReference>
<dbReference type="FunFam" id="1.10.287.130:FF:000002">
    <property type="entry name" value="Two-component osmosensing histidine kinase"/>
    <property type="match status" value="1"/>
</dbReference>
<feature type="domain" description="Histidine kinase" evidence="20">
    <location>
        <begin position="282"/>
        <end position="503"/>
    </location>
</feature>
<dbReference type="Gene3D" id="3.40.50.2300">
    <property type="match status" value="2"/>
</dbReference>
<dbReference type="Pfam" id="PF01627">
    <property type="entry name" value="Hpt"/>
    <property type="match status" value="1"/>
</dbReference>
<evidence type="ECO:0000256" key="9">
    <source>
        <dbReference type="ARBA" id="ARBA00022777"/>
    </source>
</evidence>
<dbReference type="SUPFAM" id="SSF52172">
    <property type="entry name" value="CheY-like"/>
    <property type="match status" value="2"/>
</dbReference>
<comment type="subunit">
    <text evidence="14">At low DSF concentrations, interacts with RpfF.</text>
</comment>
<dbReference type="PANTHER" id="PTHR45339">
    <property type="entry name" value="HYBRID SIGNAL TRANSDUCTION HISTIDINE KINASE J"/>
    <property type="match status" value="1"/>
</dbReference>
<keyword evidence="8" id="KW-0547">Nucleotide-binding</keyword>
<evidence type="ECO:0000256" key="6">
    <source>
        <dbReference type="ARBA" id="ARBA00022679"/>
    </source>
</evidence>
<comment type="subcellular location">
    <subcellularLocation>
        <location evidence="2">Cell membrane</location>
        <topology evidence="2">Multi-pass membrane protein</topology>
    </subcellularLocation>
</comment>
<feature type="transmembrane region" description="Helical" evidence="19">
    <location>
        <begin position="92"/>
        <end position="112"/>
    </location>
</feature>
<evidence type="ECO:0000256" key="11">
    <source>
        <dbReference type="ARBA" id="ARBA00022989"/>
    </source>
</evidence>
<keyword evidence="12" id="KW-0902">Two-component regulatory system</keyword>
<dbReference type="InterPro" id="IPR035965">
    <property type="entry name" value="PAS-like_dom_sf"/>
</dbReference>
<evidence type="ECO:0000259" key="21">
    <source>
        <dbReference type="PROSITE" id="PS50110"/>
    </source>
</evidence>
<dbReference type="InterPro" id="IPR001789">
    <property type="entry name" value="Sig_transdc_resp-reg_receiver"/>
</dbReference>
<dbReference type="InterPro" id="IPR005467">
    <property type="entry name" value="His_kinase_dom"/>
</dbReference>
<dbReference type="SUPFAM" id="SSF47384">
    <property type="entry name" value="Homodimeric domain of signal transducing histidine kinase"/>
    <property type="match status" value="1"/>
</dbReference>
<dbReference type="KEGG" id="pbs:Plabr_0316"/>
<keyword evidence="25" id="KW-1185">Reference proteome</keyword>
<dbReference type="GO" id="GO:0005524">
    <property type="term" value="F:ATP binding"/>
    <property type="evidence" value="ECO:0007669"/>
    <property type="project" value="UniProtKB-KW"/>
</dbReference>
<dbReference type="AlphaFoldDB" id="F0SQH0"/>
<organism evidence="24 25">
    <name type="scientific">Rubinisphaera brasiliensis (strain ATCC 49424 / DSM 5305 / JCM 21570 / IAM 15109 / NBRC 103401 / IFAM 1448)</name>
    <name type="common">Planctomyces brasiliensis</name>
    <dbReference type="NCBI Taxonomy" id="756272"/>
    <lineage>
        <taxon>Bacteria</taxon>
        <taxon>Pseudomonadati</taxon>
        <taxon>Planctomycetota</taxon>
        <taxon>Planctomycetia</taxon>
        <taxon>Planctomycetales</taxon>
        <taxon>Planctomycetaceae</taxon>
        <taxon>Rubinisphaera</taxon>
    </lineage>
</organism>
<dbReference type="SMART" id="SM00388">
    <property type="entry name" value="HisKA"/>
    <property type="match status" value="1"/>
</dbReference>
<dbReference type="HOGENOM" id="CLU_000445_114_15_0"/>
<dbReference type="InterPro" id="IPR004358">
    <property type="entry name" value="Sig_transdc_His_kin-like_C"/>
</dbReference>
<dbReference type="CDD" id="cd17546">
    <property type="entry name" value="REC_hyHK_CKI1_RcsC-like"/>
    <property type="match status" value="1"/>
</dbReference>
<gene>
    <name evidence="24" type="ordered locus">Plabr_0316</name>
</gene>
<keyword evidence="6" id="KW-0808">Transferase</keyword>
<dbReference type="InterPro" id="IPR003661">
    <property type="entry name" value="HisK_dim/P_dom"/>
</dbReference>
<dbReference type="SMART" id="SM00448">
    <property type="entry name" value="REC"/>
    <property type="match status" value="2"/>
</dbReference>
<evidence type="ECO:0000256" key="12">
    <source>
        <dbReference type="ARBA" id="ARBA00023012"/>
    </source>
</evidence>
<dbReference type="InterPro" id="IPR036890">
    <property type="entry name" value="HATPase_C_sf"/>
</dbReference>
<keyword evidence="7 19" id="KW-0812">Transmembrane</keyword>
<feature type="domain" description="HPt" evidence="23">
    <location>
        <begin position="833"/>
        <end position="926"/>
    </location>
</feature>
<evidence type="ECO:0000256" key="3">
    <source>
        <dbReference type="ARBA" id="ARBA00012438"/>
    </source>
</evidence>
<feature type="domain" description="PAC" evidence="22">
    <location>
        <begin position="212"/>
        <end position="264"/>
    </location>
</feature>
<evidence type="ECO:0000256" key="7">
    <source>
        <dbReference type="ARBA" id="ARBA00022692"/>
    </source>
</evidence>
<dbReference type="PROSITE" id="PS50894">
    <property type="entry name" value="HPT"/>
    <property type="match status" value="1"/>
</dbReference>
<feature type="domain" description="Response regulatory" evidence="21">
    <location>
        <begin position="524"/>
        <end position="644"/>
    </location>
</feature>
<evidence type="ECO:0000256" key="18">
    <source>
        <dbReference type="SAM" id="Coils"/>
    </source>
</evidence>
<dbReference type="GO" id="GO:0000155">
    <property type="term" value="F:phosphorelay sensor kinase activity"/>
    <property type="evidence" value="ECO:0007669"/>
    <property type="project" value="InterPro"/>
</dbReference>
<sequence length="929" mass="103349">MLIADTTAVPLEISWGGWLQLIADLIAFVAYVIVPLVIYLGLRRQPQLSHRLPHRFWIALSGIFLSLALLFLIDAIGWVWPQWYWPPVSRAIAAAVAVVSLVVVISLVPLAVKLRTPQEYDRMIAQRDQIQDALLNEKFLLQTLLEHLPDAIYFKDAESRFTRVSGSMATLLKVKDASEIVGKSDADFFPKEFAAEAYSDEQWLLETGSMMIGKEEMPIWADGRQTWVSTTKGVLRDVEGNVIGTFGISHDITRQKNAEQELKAAKEAAESANRAKSDFLANMSHEIRTPMNAIIGMSELLLDSELQHQQDVYVRTVLDSAESLLSIINEILDFSKIEAGHLELSWERIDLRDLVVETLRSLAARAHRKGLELAWRVDPSIPQVVMGDPVRIRQILMNLVGNAIKFTEAGEIVVQVKSLEMSTDSVELHFEVRDTGIGIQQDRLQKIFDAFEQADASTTRQFGGTGLGLAIASRLASAMGGMIWAESMLGQGSVFHFKIQLTSSSRNEILDSQVDVLPDLDSRPVLVVDDNETNRLLLQDMLNSWGLEVTSMSRAADALAYLEALPAGNVLPLLVSDVNMPGMDGFTLVETIRDHDRLHELCVILLTSGTRPGDLTRSSQLGVSSHLLKPIKQSELLEAIMVGFGQLQRMKEAFRPNVDAGIPAMPSLTILLAEDGHANQCLATAVLQKWGHEVDVAENGRIAFEKYLTSRYDLILMDVQMPEMDGYQATQAIRNHEATSKGEAKRGGHIPIIAMTARAMKGDRERCLDAGMDEYVSKPIRRKALYEAMSRFFPALEEEIARSESQIAMSPFANNENPQLINWSVAYSDADHDDEILAAVVEASREELPLLKRQLQEAIAAGDSLTARRLVHTMKAAGRTFGVESFIALCHAMEQQAENNQMEQFAENMSSLSELIKQFVKELEARQLS</sequence>
<dbReference type="STRING" id="756272.Plabr_0316"/>
<name>F0SQH0_RUBBR</name>
<evidence type="ECO:0000313" key="24">
    <source>
        <dbReference type="EMBL" id="ADY57945.1"/>
    </source>
</evidence>
<dbReference type="CDD" id="cd00082">
    <property type="entry name" value="HisKA"/>
    <property type="match status" value="1"/>
</dbReference>
<comment type="catalytic activity">
    <reaction evidence="1">
        <text>ATP + protein L-histidine = ADP + protein N-phospho-L-histidine.</text>
        <dbReference type="EC" id="2.7.13.3"/>
    </reaction>
</comment>
<evidence type="ECO:0000259" key="23">
    <source>
        <dbReference type="PROSITE" id="PS50894"/>
    </source>
</evidence>
<dbReference type="Pfam" id="PF08448">
    <property type="entry name" value="PAS_4"/>
    <property type="match status" value="1"/>
</dbReference>
<evidence type="ECO:0000256" key="17">
    <source>
        <dbReference type="PROSITE-ProRule" id="PRU00169"/>
    </source>
</evidence>
<dbReference type="SUPFAM" id="SSF47226">
    <property type="entry name" value="Histidine-containing phosphotransfer domain, HPT domain"/>
    <property type="match status" value="1"/>
</dbReference>
<dbReference type="eggNOG" id="COG2198">
    <property type="taxonomic scope" value="Bacteria"/>
</dbReference>
<dbReference type="CDD" id="cd16922">
    <property type="entry name" value="HATPase_EvgS-ArcB-TorS-like"/>
    <property type="match status" value="1"/>
</dbReference>
<dbReference type="FunFam" id="3.30.565.10:FF:000010">
    <property type="entry name" value="Sensor histidine kinase RcsC"/>
    <property type="match status" value="1"/>
</dbReference>
<dbReference type="EMBL" id="CP002546">
    <property type="protein sequence ID" value="ADY57945.1"/>
    <property type="molecule type" value="Genomic_DNA"/>
</dbReference>